<dbReference type="InterPro" id="IPR001736">
    <property type="entry name" value="PLipase_D/transphosphatidylase"/>
</dbReference>
<evidence type="ECO:0000256" key="3">
    <source>
        <dbReference type="ARBA" id="ARBA00018392"/>
    </source>
</evidence>
<dbReference type="EMBL" id="VDMN01000001">
    <property type="protein sequence ID" value="TNM65753.1"/>
    <property type="molecule type" value="Genomic_DNA"/>
</dbReference>
<dbReference type="AlphaFoldDB" id="A0A5C4XQY3"/>
<evidence type="ECO:0000259" key="9">
    <source>
        <dbReference type="PROSITE" id="PS50035"/>
    </source>
</evidence>
<evidence type="ECO:0000256" key="8">
    <source>
        <dbReference type="ARBA" id="ARBA00029594"/>
    </source>
</evidence>
<dbReference type="Pfam" id="PF13091">
    <property type="entry name" value="PLDc_2"/>
    <property type="match status" value="1"/>
</dbReference>
<proteinExistence type="predicted"/>
<keyword evidence="5" id="KW-0677">Repeat</keyword>
<keyword evidence="4" id="KW-0964">Secreted</keyword>
<evidence type="ECO:0000256" key="7">
    <source>
        <dbReference type="ARBA" id="ARBA00023098"/>
    </source>
</evidence>
<dbReference type="GO" id="GO:0009395">
    <property type="term" value="P:phospholipid catabolic process"/>
    <property type="evidence" value="ECO:0007669"/>
    <property type="project" value="TreeGrafter"/>
</dbReference>
<dbReference type="GO" id="GO:0005886">
    <property type="term" value="C:plasma membrane"/>
    <property type="evidence" value="ECO:0007669"/>
    <property type="project" value="TreeGrafter"/>
</dbReference>
<keyword evidence="7" id="KW-0443">Lipid metabolism</keyword>
<dbReference type="OrthoDB" id="8828485at2"/>
<dbReference type="CDD" id="cd09143">
    <property type="entry name" value="PLDc_vPLD1_2_like_bac_2"/>
    <property type="match status" value="1"/>
</dbReference>
<dbReference type="SMART" id="SM00155">
    <property type="entry name" value="PLDc"/>
    <property type="match status" value="2"/>
</dbReference>
<dbReference type="GO" id="GO:0004630">
    <property type="term" value="F:phospholipase D activity"/>
    <property type="evidence" value="ECO:0007669"/>
    <property type="project" value="TreeGrafter"/>
</dbReference>
<keyword evidence="6" id="KW-0378">Hydrolase</keyword>
<dbReference type="PANTHER" id="PTHR18896:SF60">
    <property type="entry name" value="PHOSPHOLIPASE D"/>
    <property type="match status" value="1"/>
</dbReference>
<evidence type="ECO:0000256" key="5">
    <source>
        <dbReference type="ARBA" id="ARBA00022737"/>
    </source>
</evidence>
<dbReference type="PROSITE" id="PS50035">
    <property type="entry name" value="PLD"/>
    <property type="match status" value="2"/>
</dbReference>
<name>A0A5C4XQY3_9HYPH</name>
<evidence type="ECO:0000256" key="4">
    <source>
        <dbReference type="ARBA" id="ARBA00022525"/>
    </source>
</evidence>
<dbReference type="Pfam" id="PF00614">
    <property type="entry name" value="PLDc"/>
    <property type="match status" value="1"/>
</dbReference>
<comment type="subcellular location">
    <subcellularLocation>
        <location evidence="2">Secreted</location>
    </subcellularLocation>
</comment>
<dbReference type="Proteomes" id="UP000311605">
    <property type="component" value="Unassembled WGS sequence"/>
</dbReference>
<dbReference type="GO" id="GO:0005576">
    <property type="term" value="C:extracellular region"/>
    <property type="evidence" value="ECO:0007669"/>
    <property type="project" value="UniProtKB-SubCell"/>
</dbReference>
<gene>
    <name evidence="10" type="ORF">FHP24_05785</name>
</gene>
<protein>
    <recommendedName>
        <fullName evidence="3">Phospholipase D</fullName>
    </recommendedName>
    <alternativeName>
        <fullName evidence="8">Choline phosphatase</fullName>
    </alternativeName>
</protein>
<evidence type="ECO:0000313" key="11">
    <source>
        <dbReference type="Proteomes" id="UP000311605"/>
    </source>
</evidence>
<evidence type="ECO:0000256" key="2">
    <source>
        <dbReference type="ARBA" id="ARBA00004613"/>
    </source>
</evidence>
<feature type="domain" description="PLD phosphodiesterase" evidence="9">
    <location>
        <begin position="349"/>
        <end position="376"/>
    </location>
</feature>
<organism evidence="10 11">
    <name type="scientific">Aliirhizobium smilacinae</name>
    <dbReference type="NCBI Taxonomy" id="1395944"/>
    <lineage>
        <taxon>Bacteria</taxon>
        <taxon>Pseudomonadati</taxon>
        <taxon>Pseudomonadota</taxon>
        <taxon>Alphaproteobacteria</taxon>
        <taxon>Hyphomicrobiales</taxon>
        <taxon>Rhizobiaceae</taxon>
        <taxon>Aliirhizobium</taxon>
    </lineage>
</organism>
<evidence type="ECO:0000256" key="1">
    <source>
        <dbReference type="ARBA" id="ARBA00003145"/>
    </source>
</evidence>
<keyword evidence="11" id="KW-1185">Reference proteome</keyword>
<dbReference type="InterPro" id="IPR025202">
    <property type="entry name" value="PLD-like_dom"/>
</dbReference>
<dbReference type="InterPro" id="IPR015679">
    <property type="entry name" value="PLipase_D_fam"/>
</dbReference>
<evidence type="ECO:0000256" key="6">
    <source>
        <dbReference type="ARBA" id="ARBA00022801"/>
    </source>
</evidence>
<dbReference type="PANTHER" id="PTHR18896">
    <property type="entry name" value="PHOSPHOLIPASE D"/>
    <property type="match status" value="1"/>
</dbReference>
<feature type="domain" description="PLD phosphodiesterase" evidence="9">
    <location>
        <begin position="133"/>
        <end position="160"/>
    </location>
</feature>
<dbReference type="Gene3D" id="3.30.870.10">
    <property type="entry name" value="Endonuclease Chain A"/>
    <property type="match status" value="2"/>
</dbReference>
<dbReference type="CDD" id="cd09140">
    <property type="entry name" value="PLDc_vPLD1_2_like_bac_1"/>
    <property type="match status" value="1"/>
</dbReference>
<evidence type="ECO:0000313" key="10">
    <source>
        <dbReference type="EMBL" id="TNM65753.1"/>
    </source>
</evidence>
<comment type="caution">
    <text evidence="10">The sequence shown here is derived from an EMBL/GenBank/DDBJ whole genome shotgun (WGS) entry which is preliminary data.</text>
</comment>
<reference evidence="10 11" key="1">
    <citation type="submission" date="2019-06" db="EMBL/GenBank/DDBJ databases">
        <title>The draft genome of Rhizobium smilacinae PTYR-5.</title>
        <authorList>
            <person name="Liu L."/>
            <person name="Li L."/>
            <person name="Zhang X."/>
        </authorList>
    </citation>
    <scope>NUCLEOTIDE SEQUENCE [LARGE SCALE GENOMIC DNA]</scope>
    <source>
        <strain evidence="10 11">PTYR-5</strain>
    </source>
</reference>
<sequence>MMQSILKEGETCWRIAKADRLSIIIDAADFFRFAKSAMSKAKRSIYLIGWDFDTRIDLVPGNGDDSNKKGELPDQLGKFLNALAERNEELDIRILKWDIGMINSITRGETPFYILKWMFDKRIHLKLDGAHPTISAHHMKLLVIDDTVAFCGGIDMTVGRWDTRDHTEKEPLRKSPMGFAQGPWHDATSCLSGEAAKALGQVARNRWKLATDEELEPEAGSGDDTPWPEGLEVGFRDISIGIARTAPEYDERKQIVEIETAKLAIIAAVKKTLYVESQYFASRRIAMAMAERLKEPDGPEIVLINPEGCEGYLEAKAMDSARIRLMKLVQDADIHHRFRLYYPVNAARTPIYVHAKMMYADDRIVKIGSANLNNRSMGYDTECDLILEAEDGQEALRQKILATRDDLIAEHLGRDIQEVSEAIAAHGGSIISAIEALNGETGRGLIAVPMRELTADEEMFAESDIADPERPTGVRYRASHFLRQRFGRRGRAIEQAAATAKQP</sequence>
<dbReference type="SUPFAM" id="SSF56024">
    <property type="entry name" value="Phospholipase D/nuclease"/>
    <property type="match status" value="2"/>
</dbReference>
<accession>A0A5C4XQY3</accession>
<comment type="function">
    <text evidence="1">Could be a virulence factor.</text>
</comment>